<evidence type="ECO:0000259" key="1">
    <source>
        <dbReference type="PROSITE" id="PS51384"/>
    </source>
</evidence>
<accession>A0A1F4VLV8</accession>
<sequence length="238" mass="27260">MELPKLYKAKVKNKQMLNRRDLLVDFDIIDPPEINSKPGQFINLNVSENTFRAYSICSNSLLTNLVSIVVSIDHDGAGSVFLRNLQIGDEVKFIGPSGKFSLPNILFDTLVFFATGTGITPFIPMWHKLINLKYKGNITVYFGIRSEDELFFVDKLDYFKKELNFEYKICVSQPTPKWGMKKGRVTELFDIKDFSNKQYFLCGHPLMIGDMIGILQKNSVLNENISYERFTVSNKKTA</sequence>
<dbReference type="Pfam" id="PF00970">
    <property type="entry name" value="FAD_binding_6"/>
    <property type="match status" value="1"/>
</dbReference>
<dbReference type="PANTHER" id="PTHR47354:SF5">
    <property type="entry name" value="PROTEIN RFBI"/>
    <property type="match status" value="1"/>
</dbReference>
<dbReference type="PANTHER" id="PTHR47354">
    <property type="entry name" value="NADH OXIDOREDUCTASE HCR"/>
    <property type="match status" value="1"/>
</dbReference>
<dbReference type="GO" id="GO:0016491">
    <property type="term" value="F:oxidoreductase activity"/>
    <property type="evidence" value="ECO:0007669"/>
    <property type="project" value="InterPro"/>
</dbReference>
<feature type="domain" description="FAD-binding FR-type" evidence="1">
    <location>
        <begin position="4"/>
        <end position="103"/>
    </location>
</feature>
<reference evidence="2 3" key="1">
    <citation type="journal article" date="2016" name="Nat. Commun.">
        <title>Thousands of microbial genomes shed light on interconnected biogeochemical processes in an aquifer system.</title>
        <authorList>
            <person name="Anantharaman K."/>
            <person name="Brown C.T."/>
            <person name="Hug L.A."/>
            <person name="Sharon I."/>
            <person name="Castelle C.J."/>
            <person name="Probst A.J."/>
            <person name="Thomas B.C."/>
            <person name="Singh A."/>
            <person name="Wilkins M.J."/>
            <person name="Karaoz U."/>
            <person name="Brodie E.L."/>
            <person name="Williams K.H."/>
            <person name="Hubbard S.S."/>
            <person name="Banfield J.F."/>
        </authorList>
    </citation>
    <scope>NUCLEOTIDE SEQUENCE [LARGE SCALE GENOMIC DNA]</scope>
</reference>
<dbReference type="InterPro" id="IPR017938">
    <property type="entry name" value="Riboflavin_synthase-like_b-brl"/>
</dbReference>
<dbReference type="InterPro" id="IPR039261">
    <property type="entry name" value="FNR_nucleotide-bd"/>
</dbReference>
<dbReference type="Gene3D" id="3.40.50.80">
    <property type="entry name" value="Nucleotide-binding domain of ferredoxin-NADP reductase (FNR) module"/>
    <property type="match status" value="1"/>
</dbReference>
<gene>
    <name evidence="2" type="ORF">A3H26_00620</name>
</gene>
<name>A0A1F4VLV8_UNCKA</name>
<dbReference type="Proteomes" id="UP000177763">
    <property type="component" value="Unassembled WGS sequence"/>
</dbReference>
<proteinExistence type="predicted"/>
<dbReference type="Pfam" id="PF00175">
    <property type="entry name" value="NAD_binding_1"/>
    <property type="match status" value="1"/>
</dbReference>
<dbReference type="EMBL" id="MEVN01000001">
    <property type="protein sequence ID" value="OGC57918.1"/>
    <property type="molecule type" value="Genomic_DNA"/>
</dbReference>
<dbReference type="InterPro" id="IPR001433">
    <property type="entry name" value="OxRdtase_FAD/NAD-bd"/>
</dbReference>
<organism evidence="2 3">
    <name type="scientific">candidate division WWE3 bacterium RIFCSPLOWO2_12_FULL_36_10</name>
    <dbReference type="NCBI Taxonomy" id="1802630"/>
    <lineage>
        <taxon>Bacteria</taxon>
        <taxon>Katanobacteria</taxon>
    </lineage>
</organism>
<dbReference type="SUPFAM" id="SSF63380">
    <property type="entry name" value="Riboflavin synthase domain-like"/>
    <property type="match status" value="1"/>
</dbReference>
<dbReference type="InterPro" id="IPR008333">
    <property type="entry name" value="Cbr1-like_FAD-bd_dom"/>
</dbReference>
<dbReference type="PRINTS" id="PR00371">
    <property type="entry name" value="FPNCR"/>
</dbReference>
<evidence type="ECO:0000313" key="3">
    <source>
        <dbReference type="Proteomes" id="UP000177763"/>
    </source>
</evidence>
<protein>
    <recommendedName>
        <fullName evidence="1">FAD-binding FR-type domain-containing protein</fullName>
    </recommendedName>
</protein>
<dbReference type="InterPro" id="IPR001709">
    <property type="entry name" value="Flavoprot_Pyr_Nucl_cyt_Rdtase"/>
</dbReference>
<dbReference type="SUPFAM" id="SSF52343">
    <property type="entry name" value="Ferredoxin reductase-like, C-terminal NADP-linked domain"/>
    <property type="match status" value="1"/>
</dbReference>
<comment type="caution">
    <text evidence="2">The sequence shown here is derived from an EMBL/GenBank/DDBJ whole genome shotgun (WGS) entry which is preliminary data.</text>
</comment>
<dbReference type="AlphaFoldDB" id="A0A1F4VLV8"/>
<dbReference type="STRING" id="1802630.A3H26_00620"/>
<dbReference type="InterPro" id="IPR050415">
    <property type="entry name" value="MRET"/>
</dbReference>
<dbReference type="Gene3D" id="2.40.30.10">
    <property type="entry name" value="Translation factors"/>
    <property type="match status" value="1"/>
</dbReference>
<dbReference type="PRINTS" id="PR00410">
    <property type="entry name" value="PHEHYDRXLASE"/>
</dbReference>
<evidence type="ECO:0000313" key="2">
    <source>
        <dbReference type="EMBL" id="OGC57918.1"/>
    </source>
</evidence>
<dbReference type="InterPro" id="IPR017927">
    <property type="entry name" value="FAD-bd_FR_type"/>
</dbReference>
<dbReference type="CDD" id="cd00322">
    <property type="entry name" value="FNR_like"/>
    <property type="match status" value="1"/>
</dbReference>
<dbReference type="PROSITE" id="PS51384">
    <property type="entry name" value="FAD_FR"/>
    <property type="match status" value="1"/>
</dbReference>